<dbReference type="Gene3D" id="3.80.10.10">
    <property type="entry name" value="Ribonuclease Inhibitor"/>
    <property type="match status" value="2"/>
</dbReference>
<evidence type="ECO:0000256" key="2">
    <source>
        <dbReference type="ARBA" id="ARBA00022614"/>
    </source>
</evidence>
<name>A0A0D9XS74_9ORYZ</name>
<dbReference type="InterPro" id="IPR036388">
    <property type="entry name" value="WH-like_DNA-bd_sf"/>
</dbReference>
<feature type="coiled-coil region" evidence="7">
    <location>
        <begin position="380"/>
        <end position="432"/>
    </location>
</feature>
<dbReference type="Gramene" id="LPERR11G11100.2">
    <property type="protein sequence ID" value="LPERR11G11100.2"/>
    <property type="gene ID" value="LPERR11G11100"/>
</dbReference>
<evidence type="ECO:0000256" key="7">
    <source>
        <dbReference type="SAM" id="Coils"/>
    </source>
</evidence>
<dbReference type="GO" id="GO:0005524">
    <property type="term" value="F:ATP binding"/>
    <property type="evidence" value="ECO:0007669"/>
    <property type="project" value="UniProtKB-KW"/>
</dbReference>
<feature type="domain" description="NB-ARC" evidence="8">
    <location>
        <begin position="522"/>
        <end position="695"/>
    </location>
</feature>
<dbReference type="Gene3D" id="1.10.10.10">
    <property type="entry name" value="Winged helix-like DNA-binding domain superfamily/Winged helix DNA-binding domain"/>
    <property type="match status" value="1"/>
</dbReference>
<feature type="domain" description="R13L1/DRL21-like LRR repeat region" evidence="10">
    <location>
        <begin position="49"/>
        <end position="176"/>
    </location>
</feature>
<evidence type="ECO:0000259" key="10">
    <source>
        <dbReference type="Pfam" id="PF25019"/>
    </source>
</evidence>
<evidence type="ECO:0000313" key="12">
    <source>
        <dbReference type="Proteomes" id="UP000032180"/>
    </source>
</evidence>
<organism evidence="11 12">
    <name type="scientific">Leersia perrieri</name>
    <dbReference type="NCBI Taxonomy" id="77586"/>
    <lineage>
        <taxon>Eukaryota</taxon>
        <taxon>Viridiplantae</taxon>
        <taxon>Streptophyta</taxon>
        <taxon>Embryophyta</taxon>
        <taxon>Tracheophyta</taxon>
        <taxon>Spermatophyta</taxon>
        <taxon>Magnoliopsida</taxon>
        <taxon>Liliopsida</taxon>
        <taxon>Poales</taxon>
        <taxon>Poaceae</taxon>
        <taxon>BOP clade</taxon>
        <taxon>Oryzoideae</taxon>
        <taxon>Oryzeae</taxon>
        <taxon>Oryzinae</taxon>
        <taxon>Leersia</taxon>
    </lineage>
</organism>
<evidence type="ECO:0000256" key="1">
    <source>
        <dbReference type="ARBA" id="ARBA00008894"/>
    </source>
</evidence>
<protein>
    <recommendedName>
        <fullName evidence="13">NB-ARC domain-containing protein</fullName>
    </recommendedName>
</protein>
<evidence type="ECO:0008006" key="13">
    <source>
        <dbReference type="Google" id="ProtNLM"/>
    </source>
</evidence>
<keyword evidence="2" id="KW-0433">Leucine-rich repeat</keyword>
<dbReference type="InterPro" id="IPR041118">
    <property type="entry name" value="Rx_N"/>
</dbReference>
<reference evidence="11 12" key="1">
    <citation type="submission" date="2012-08" db="EMBL/GenBank/DDBJ databases">
        <title>Oryza genome evolution.</title>
        <authorList>
            <person name="Wing R.A."/>
        </authorList>
    </citation>
    <scope>NUCLEOTIDE SEQUENCE</scope>
</reference>
<dbReference type="InterPro" id="IPR027417">
    <property type="entry name" value="P-loop_NTPase"/>
</dbReference>
<feature type="domain" description="R13L1/DRL21-like LRR repeat region" evidence="10">
    <location>
        <begin position="979"/>
        <end position="1111"/>
    </location>
</feature>
<sequence length="1323" mass="151324">MKLLRHFKITTYPQGEPGHLGLVGGLHGIRHLLNLVTLPPIIIGNDHMADLMGLNEIRELSISGFSIKLKVHDVKDANLHSKKHLQLLKLGFENKEHKISTDSHRSQLMKLFDSLRPNCSIRDLIINNYKIPMYPCWLGDASFIKLTTIKFNNSDTQYLPTLGNLPFLASLHFDRMWGVQRTGREFHGVNGFPSLTQLTFRDMPEWSEWSEVDDGDFPRLHTLWISWADSLSSLPSESFMSLITLELTLCPSIERIPELTKLQILHMGRACNLHVPLLNPLPSLECLKIICHETICSPLVAQHLPLLRMICLCCEELMYCDGHGGLASLRDLKLWLTTRMAGIFASLAVNKALDKLASFLPKSSSLTAAKERQEKDLDDLKMLERTMRRIHATLQDAEQHWDIREESSKLRLRELKDLAYEAEDVVEEYEYELKLCNAKALLSYLKAAPTTSGSDSRQSMVAVPDELAVKTRKLIEKFQEIQCYSDNFSLSENDGERRLAPDIGCSWKTSSVVFEQSILGRENDKEFIVQKLLSIGDDNVADPLYVMAIVGMGGLGKTTLAQLTYNNPRVSSSFNDRAWVCVSDQFDVSNITRCIIAAVKREKCDLSELCDLQEVLQDEIKGKKILIVLDDVWIERTDCWELFFMPMRRTKLCTIIVTTRSEKVAELMPTRTDFYNLDCLDHDESWLLFTKVAFTIDQGNVPLGLVEIGRAIVQKCKGLPLAIKTLGSMLRYETAEERWREVLDSKLWDLEQARNEVLPSLELSYKHMPIYLKRCLVSLSLYPKDYDINELEVIELWNYLISFKVIEMMTSMQLEAKNFNGFDDDDQHIMHDLIHDLACFLSTGEFFRLDGDTFVEIPQKARYISIQDGASGKISVAPPSLRAILVLPRATVYIDNPKELFSNCEKLRVLVLDQHRLGPALPDFMGRLKLLRHLKFESLEEADIDDPSFRPYMYHIKGLHEIRCLMNLHTLPPIHFTHIKELRSLNEIRELTITGLGVGLNIDDAKEALLHTKRHLQFLRLDFDNYSEEMVWISYDSPNNNQNLQLLECLRPHCSLEELIITDYKSPKYPSWLGDSSFMNLTQVMLSSCRSQCLPTLGHLRSLMFLHFHNMPLVQHIGQEFCSHSPSVKEGSFPSLEELVFNEMTVCSEWSEVNNCTFPCLCTLKICRAYRLMSLPLVPFMSLTSLELDKCYSLTKIPASPRLRKLRIRWYDHFDELSAVLPINDPLLSKPLPSLEGLLLNNPLPIATTSISIEPQHLPLLRKLHLSCDNLQYCDRLTELSCLDELKLLGCPKFPPIPGSLRQQLQTLLGGLKILKKLISKNI</sequence>
<dbReference type="Gene3D" id="3.40.50.300">
    <property type="entry name" value="P-loop containing nucleotide triphosphate hydrolases"/>
    <property type="match status" value="1"/>
</dbReference>
<dbReference type="GO" id="GO:0043531">
    <property type="term" value="F:ADP binding"/>
    <property type="evidence" value="ECO:0007669"/>
    <property type="project" value="InterPro"/>
</dbReference>
<dbReference type="InterPro" id="IPR002182">
    <property type="entry name" value="NB-ARC"/>
</dbReference>
<keyword evidence="6" id="KW-0067">ATP-binding</keyword>
<dbReference type="PRINTS" id="PR00364">
    <property type="entry name" value="DISEASERSIST"/>
</dbReference>
<dbReference type="Pfam" id="PF18052">
    <property type="entry name" value="Rx_N"/>
    <property type="match status" value="1"/>
</dbReference>
<dbReference type="Pfam" id="PF25019">
    <property type="entry name" value="LRR_R13L1-DRL21"/>
    <property type="match status" value="2"/>
</dbReference>
<evidence type="ECO:0000256" key="6">
    <source>
        <dbReference type="ARBA" id="ARBA00022840"/>
    </source>
</evidence>
<dbReference type="Gene3D" id="1.20.5.4130">
    <property type="match status" value="1"/>
</dbReference>
<dbReference type="eggNOG" id="KOG4658">
    <property type="taxonomic scope" value="Eukaryota"/>
</dbReference>
<dbReference type="SUPFAM" id="SSF52058">
    <property type="entry name" value="L domain-like"/>
    <property type="match status" value="2"/>
</dbReference>
<keyword evidence="7" id="KW-0175">Coiled coil</keyword>
<dbReference type="InterPro" id="IPR042197">
    <property type="entry name" value="Apaf_helical"/>
</dbReference>
<dbReference type="InterPro" id="IPR056789">
    <property type="entry name" value="LRR_R13L1-DRL21"/>
</dbReference>
<proteinExistence type="inferred from homology"/>
<dbReference type="PANTHER" id="PTHR36766:SF55">
    <property type="entry name" value="OS11G0492900 PROTEIN"/>
    <property type="match status" value="1"/>
</dbReference>
<dbReference type="Proteomes" id="UP000032180">
    <property type="component" value="Chromosome 11"/>
</dbReference>
<keyword evidence="12" id="KW-1185">Reference proteome</keyword>
<dbReference type="STRING" id="77586.A0A0D9XS74"/>
<dbReference type="Gene3D" id="1.10.8.430">
    <property type="entry name" value="Helical domain of apoptotic protease-activating factors"/>
    <property type="match status" value="1"/>
</dbReference>
<reference evidence="12" key="2">
    <citation type="submission" date="2013-12" db="EMBL/GenBank/DDBJ databases">
        <authorList>
            <person name="Yu Y."/>
            <person name="Lee S."/>
            <person name="de Baynast K."/>
            <person name="Wissotski M."/>
            <person name="Liu L."/>
            <person name="Talag J."/>
            <person name="Goicoechea J."/>
            <person name="Angelova A."/>
            <person name="Jetty R."/>
            <person name="Kudrna D."/>
            <person name="Golser W."/>
            <person name="Rivera L."/>
            <person name="Zhang J."/>
            <person name="Wing R."/>
        </authorList>
    </citation>
    <scope>NUCLEOTIDE SEQUENCE</scope>
</reference>
<reference evidence="11" key="3">
    <citation type="submission" date="2015-04" db="UniProtKB">
        <authorList>
            <consortium name="EnsemblPlants"/>
        </authorList>
    </citation>
    <scope>IDENTIFICATION</scope>
</reference>
<keyword evidence="4" id="KW-0547">Nucleotide-binding</keyword>
<dbReference type="GO" id="GO:0051707">
    <property type="term" value="P:response to other organism"/>
    <property type="evidence" value="ECO:0007669"/>
    <property type="project" value="UniProtKB-ARBA"/>
</dbReference>
<dbReference type="GO" id="GO:0006952">
    <property type="term" value="P:defense response"/>
    <property type="evidence" value="ECO:0007669"/>
    <property type="project" value="UniProtKB-KW"/>
</dbReference>
<feature type="domain" description="Disease resistance N-terminal" evidence="9">
    <location>
        <begin position="348"/>
        <end position="437"/>
    </location>
</feature>
<dbReference type="EnsemblPlants" id="LPERR11G11100.2">
    <property type="protein sequence ID" value="LPERR11G11100.2"/>
    <property type="gene ID" value="LPERR11G11100"/>
</dbReference>
<evidence type="ECO:0000256" key="5">
    <source>
        <dbReference type="ARBA" id="ARBA00022821"/>
    </source>
</evidence>
<evidence type="ECO:0000256" key="4">
    <source>
        <dbReference type="ARBA" id="ARBA00022741"/>
    </source>
</evidence>
<dbReference type="PANTHER" id="PTHR36766">
    <property type="entry name" value="PLANT BROAD-SPECTRUM MILDEW RESISTANCE PROTEIN RPW8"/>
    <property type="match status" value="1"/>
</dbReference>
<dbReference type="Pfam" id="PF00931">
    <property type="entry name" value="NB-ARC"/>
    <property type="match status" value="1"/>
</dbReference>
<keyword evidence="3" id="KW-0677">Repeat</keyword>
<comment type="similarity">
    <text evidence="1">Belongs to the disease resistance NB-LRR family.</text>
</comment>
<accession>A0A0D9XS74</accession>
<dbReference type="InterPro" id="IPR032675">
    <property type="entry name" value="LRR_dom_sf"/>
</dbReference>
<evidence type="ECO:0000259" key="9">
    <source>
        <dbReference type="Pfam" id="PF18052"/>
    </source>
</evidence>
<evidence type="ECO:0000256" key="3">
    <source>
        <dbReference type="ARBA" id="ARBA00022737"/>
    </source>
</evidence>
<evidence type="ECO:0000313" key="11">
    <source>
        <dbReference type="EnsemblPlants" id="LPERR11G11100.2"/>
    </source>
</evidence>
<dbReference type="SUPFAM" id="SSF52540">
    <property type="entry name" value="P-loop containing nucleoside triphosphate hydrolases"/>
    <property type="match status" value="1"/>
</dbReference>
<evidence type="ECO:0000259" key="8">
    <source>
        <dbReference type="Pfam" id="PF00931"/>
    </source>
</evidence>
<keyword evidence="5" id="KW-0611">Plant defense</keyword>